<dbReference type="STRING" id="57577.A0A2K3JYK3"/>
<evidence type="ECO:0000313" key="2">
    <source>
        <dbReference type="EMBL" id="PNX59102.1"/>
    </source>
</evidence>
<dbReference type="EMBL" id="ASHM01130514">
    <property type="protein sequence ID" value="PNX59102.1"/>
    <property type="molecule type" value="Genomic_DNA"/>
</dbReference>
<gene>
    <name evidence="2" type="ORF">L195_g059521</name>
</gene>
<sequence length="96" mass="10746">MIITGDDSIGIEELKKFLCEHFEMKDLGPLSYFLGLEVLSSSDGLFLSQAKYASDLVSRACLTDCKIEQTPLEPNIRFTPQDGNLLDDATLYRQLV</sequence>
<name>A0A2K3JYK3_TRIPR</name>
<reference evidence="2 3" key="1">
    <citation type="journal article" date="2014" name="Am. J. Bot.">
        <title>Genome assembly and annotation for red clover (Trifolium pratense; Fabaceae).</title>
        <authorList>
            <person name="Istvanek J."/>
            <person name="Jaros M."/>
            <person name="Krenek A."/>
            <person name="Repkova J."/>
        </authorList>
    </citation>
    <scope>NUCLEOTIDE SEQUENCE [LARGE SCALE GENOMIC DNA]</scope>
    <source>
        <strain evidence="3">cv. Tatra</strain>
        <tissue evidence="2">Young leaves</tissue>
    </source>
</reference>
<dbReference type="InterPro" id="IPR013103">
    <property type="entry name" value="RVT_2"/>
</dbReference>
<evidence type="ECO:0000259" key="1">
    <source>
        <dbReference type="Pfam" id="PF07727"/>
    </source>
</evidence>
<dbReference type="AlphaFoldDB" id="A0A2K3JYK3"/>
<protein>
    <recommendedName>
        <fullName evidence="1">Reverse transcriptase Ty1/copia-type domain-containing protein</fullName>
    </recommendedName>
</protein>
<accession>A0A2K3JYK3</accession>
<evidence type="ECO:0000313" key="3">
    <source>
        <dbReference type="Proteomes" id="UP000236291"/>
    </source>
</evidence>
<proteinExistence type="predicted"/>
<feature type="non-terminal residue" evidence="2">
    <location>
        <position position="96"/>
    </location>
</feature>
<comment type="caution">
    <text evidence="2">The sequence shown here is derived from an EMBL/GenBank/DDBJ whole genome shotgun (WGS) entry which is preliminary data.</text>
</comment>
<dbReference type="Proteomes" id="UP000236291">
    <property type="component" value="Unassembled WGS sequence"/>
</dbReference>
<organism evidence="2 3">
    <name type="scientific">Trifolium pratense</name>
    <name type="common">Red clover</name>
    <dbReference type="NCBI Taxonomy" id="57577"/>
    <lineage>
        <taxon>Eukaryota</taxon>
        <taxon>Viridiplantae</taxon>
        <taxon>Streptophyta</taxon>
        <taxon>Embryophyta</taxon>
        <taxon>Tracheophyta</taxon>
        <taxon>Spermatophyta</taxon>
        <taxon>Magnoliopsida</taxon>
        <taxon>eudicotyledons</taxon>
        <taxon>Gunneridae</taxon>
        <taxon>Pentapetalae</taxon>
        <taxon>rosids</taxon>
        <taxon>fabids</taxon>
        <taxon>Fabales</taxon>
        <taxon>Fabaceae</taxon>
        <taxon>Papilionoideae</taxon>
        <taxon>50 kb inversion clade</taxon>
        <taxon>NPAAA clade</taxon>
        <taxon>Hologalegina</taxon>
        <taxon>IRL clade</taxon>
        <taxon>Trifolieae</taxon>
        <taxon>Trifolium</taxon>
    </lineage>
</organism>
<reference evidence="2 3" key="2">
    <citation type="journal article" date="2017" name="Front. Plant Sci.">
        <title>Gene Classification and Mining of Molecular Markers Useful in Red Clover (Trifolium pratense) Breeding.</title>
        <authorList>
            <person name="Istvanek J."/>
            <person name="Dluhosova J."/>
            <person name="Dluhos P."/>
            <person name="Patkova L."/>
            <person name="Nedelnik J."/>
            <person name="Repkova J."/>
        </authorList>
    </citation>
    <scope>NUCLEOTIDE SEQUENCE [LARGE SCALE GENOMIC DNA]</scope>
    <source>
        <strain evidence="3">cv. Tatra</strain>
        <tissue evidence="2">Young leaves</tissue>
    </source>
</reference>
<feature type="domain" description="Reverse transcriptase Ty1/copia-type" evidence="1">
    <location>
        <begin position="1"/>
        <end position="73"/>
    </location>
</feature>
<dbReference type="Pfam" id="PF07727">
    <property type="entry name" value="RVT_2"/>
    <property type="match status" value="1"/>
</dbReference>